<organism evidence="1 2">
    <name type="scientific">Zizania palustris</name>
    <name type="common">Northern wild rice</name>
    <dbReference type="NCBI Taxonomy" id="103762"/>
    <lineage>
        <taxon>Eukaryota</taxon>
        <taxon>Viridiplantae</taxon>
        <taxon>Streptophyta</taxon>
        <taxon>Embryophyta</taxon>
        <taxon>Tracheophyta</taxon>
        <taxon>Spermatophyta</taxon>
        <taxon>Magnoliopsida</taxon>
        <taxon>Liliopsida</taxon>
        <taxon>Poales</taxon>
        <taxon>Poaceae</taxon>
        <taxon>BOP clade</taxon>
        <taxon>Oryzoideae</taxon>
        <taxon>Oryzeae</taxon>
        <taxon>Zizaniinae</taxon>
        <taxon>Zizania</taxon>
    </lineage>
</organism>
<evidence type="ECO:0000313" key="2">
    <source>
        <dbReference type="Proteomes" id="UP000729402"/>
    </source>
</evidence>
<proteinExistence type="predicted"/>
<reference evidence="1" key="1">
    <citation type="journal article" date="2021" name="bioRxiv">
        <title>Whole Genome Assembly and Annotation of Northern Wild Rice, Zizania palustris L., Supports a Whole Genome Duplication in the Zizania Genus.</title>
        <authorList>
            <person name="Haas M."/>
            <person name="Kono T."/>
            <person name="Macchietto M."/>
            <person name="Millas R."/>
            <person name="McGilp L."/>
            <person name="Shao M."/>
            <person name="Duquette J."/>
            <person name="Hirsch C.N."/>
            <person name="Kimball J."/>
        </authorList>
    </citation>
    <scope>NUCLEOTIDE SEQUENCE</scope>
    <source>
        <tissue evidence="1">Fresh leaf tissue</tissue>
    </source>
</reference>
<reference evidence="1" key="2">
    <citation type="submission" date="2021-02" db="EMBL/GenBank/DDBJ databases">
        <authorList>
            <person name="Kimball J.A."/>
            <person name="Haas M.W."/>
            <person name="Macchietto M."/>
            <person name="Kono T."/>
            <person name="Duquette J."/>
            <person name="Shao M."/>
        </authorList>
    </citation>
    <scope>NUCLEOTIDE SEQUENCE</scope>
    <source>
        <tissue evidence="1">Fresh leaf tissue</tissue>
    </source>
</reference>
<sequence length="101" mass="11557">MVAASPGIGFILSLSEEPGTPREWSRGSRRRAAVKRRGEWKKGMWWEGEDGEEAARPREEVPVDCDFIALLYKPKVGIAIPARLLLRFARRNFFPFSVVHF</sequence>
<comment type="caution">
    <text evidence="1">The sequence shown here is derived from an EMBL/GenBank/DDBJ whole genome shotgun (WGS) entry which is preliminary data.</text>
</comment>
<name>A0A8J5SVQ5_ZIZPA</name>
<gene>
    <name evidence="1" type="ORF">GUJ93_ZPchr0006g42921</name>
</gene>
<dbReference type="AlphaFoldDB" id="A0A8J5SVQ5"/>
<dbReference type="Proteomes" id="UP000729402">
    <property type="component" value="Unassembled WGS sequence"/>
</dbReference>
<evidence type="ECO:0000313" key="1">
    <source>
        <dbReference type="EMBL" id="KAG8072472.1"/>
    </source>
</evidence>
<accession>A0A8J5SVQ5</accession>
<keyword evidence="2" id="KW-1185">Reference proteome</keyword>
<protein>
    <submittedName>
        <fullName evidence="1">Uncharacterized protein</fullName>
    </submittedName>
</protein>
<dbReference type="EMBL" id="JAAALK010000283">
    <property type="protein sequence ID" value="KAG8072472.1"/>
    <property type="molecule type" value="Genomic_DNA"/>
</dbReference>